<dbReference type="Proteomes" id="UP000184225">
    <property type="component" value="Unassembled WGS sequence"/>
</dbReference>
<reference evidence="5 6" key="1">
    <citation type="submission" date="2016-11" db="EMBL/GenBank/DDBJ databases">
        <authorList>
            <person name="Jaros S."/>
            <person name="Januszkiewicz K."/>
            <person name="Wedrychowicz H."/>
        </authorList>
    </citation>
    <scope>NUCLEOTIDE SEQUENCE [LARGE SCALE GENOMIC DNA]</scope>
    <source>
        <strain evidence="5 6">DSM 21425</strain>
    </source>
</reference>
<dbReference type="PRINTS" id="PR01179">
    <property type="entry name" value="ODADCRBXLASE"/>
</dbReference>
<dbReference type="InterPro" id="IPR029066">
    <property type="entry name" value="PLP-binding_barrel"/>
</dbReference>
<dbReference type="AlphaFoldDB" id="A0A1M6BL38"/>
<dbReference type="InterPro" id="IPR022653">
    <property type="entry name" value="De-COase2_pyr-phos_BS"/>
</dbReference>
<dbReference type="PROSITE" id="PS00878">
    <property type="entry name" value="ODR_DC_2_1"/>
    <property type="match status" value="1"/>
</dbReference>
<dbReference type="PANTHER" id="PTHR43727">
    <property type="entry name" value="DIAMINOPIMELATE DECARBOXYLASE"/>
    <property type="match status" value="1"/>
</dbReference>
<evidence type="ECO:0000313" key="5">
    <source>
        <dbReference type="EMBL" id="SHI49424.1"/>
    </source>
</evidence>
<keyword evidence="2 3" id="KW-0663">Pyridoxal phosphate</keyword>
<feature type="active site" description="Proton donor" evidence="3">
    <location>
        <position position="414"/>
    </location>
</feature>
<dbReference type="SUPFAM" id="SSF51419">
    <property type="entry name" value="PLP-binding barrel"/>
    <property type="match status" value="1"/>
</dbReference>
<dbReference type="RefSeq" id="WP_073148218.1">
    <property type="nucleotide sequence ID" value="NZ_FQYY01000002.1"/>
</dbReference>
<evidence type="ECO:0000313" key="6">
    <source>
        <dbReference type="Proteomes" id="UP000184225"/>
    </source>
</evidence>
<dbReference type="Gene3D" id="2.40.37.10">
    <property type="entry name" value="Lyase, Ornithine Decarboxylase, Chain A, domain 1"/>
    <property type="match status" value="1"/>
</dbReference>
<evidence type="ECO:0000259" key="4">
    <source>
        <dbReference type="Pfam" id="PF02784"/>
    </source>
</evidence>
<dbReference type="GO" id="GO:0009089">
    <property type="term" value="P:lysine biosynthetic process via diaminopimelate"/>
    <property type="evidence" value="ECO:0007669"/>
    <property type="project" value="TreeGrafter"/>
</dbReference>
<dbReference type="EMBL" id="FQYY01000002">
    <property type="protein sequence ID" value="SHI49424.1"/>
    <property type="molecule type" value="Genomic_DNA"/>
</dbReference>
<evidence type="ECO:0000256" key="1">
    <source>
        <dbReference type="ARBA" id="ARBA00001933"/>
    </source>
</evidence>
<dbReference type="STRING" id="579105.SAMN04488096_102108"/>
<feature type="domain" description="Orn/DAP/Arg decarboxylase 2 N-terminal" evidence="4">
    <location>
        <begin position="49"/>
        <end position="267"/>
    </location>
</feature>
<dbReference type="Pfam" id="PF02784">
    <property type="entry name" value="Orn_Arg_deC_N"/>
    <property type="match status" value="1"/>
</dbReference>
<proteinExistence type="predicted"/>
<dbReference type="InterPro" id="IPR000183">
    <property type="entry name" value="Orn/DAP/Arg_de-COase"/>
</dbReference>
<dbReference type="InterPro" id="IPR009006">
    <property type="entry name" value="Ala_racemase/Decarboxylase_C"/>
</dbReference>
<evidence type="ECO:0000256" key="2">
    <source>
        <dbReference type="ARBA" id="ARBA00022898"/>
    </source>
</evidence>
<dbReference type="InterPro" id="IPR022644">
    <property type="entry name" value="De-COase2_N"/>
</dbReference>
<keyword evidence="6" id="KW-1185">Reference proteome</keyword>
<evidence type="ECO:0000256" key="3">
    <source>
        <dbReference type="PIRSR" id="PIRSR600183-50"/>
    </source>
</evidence>
<name>A0A1M6BL38_9FLAO</name>
<dbReference type="Gene3D" id="3.20.20.10">
    <property type="entry name" value="Alanine racemase"/>
    <property type="match status" value="1"/>
</dbReference>
<feature type="modified residue" description="N6-(pyridoxal phosphate)lysine" evidence="3">
    <location>
        <position position="74"/>
    </location>
</feature>
<dbReference type="OrthoDB" id="9802241at2"/>
<dbReference type="GO" id="GO:0008836">
    <property type="term" value="F:diaminopimelate decarboxylase activity"/>
    <property type="evidence" value="ECO:0007669"/>
    <property type="project" value="TreeGrafter"/>
</dbReference>
<comment type="cofactor">
    <cofactor evidence="1 3">
        <name>pyridoxal 5'-phosphate</name>
        <dbReference type="ChEBI" id="CHEBI:597326"/>
    </cofactor>
</comment>
<sequence>MNYYKGNKTEGLTPITSPWMLELLQNSSLLHSLLDNYGSPINIHHLPSFNKNIKKFQQVFRAKKVDAQIFYARKANKCKGLVKEALNTGIGVDTASFKELQQSISLGGKTDSLVLTSAIKTKDQITLAVKKQIPIVLDNNDEVELTQQIAESINKNALIALRVSGFLVDNKKLYSRFGFDIEKVKEYIVENFVTTNKCKNLKLKGLHFHLDGYSTKQRAIALQTCIDLVEELHQYQINIEFIDMGGGILINYLADENEWIQFNKKLQDSVKNKEESLTFNGTGLGYEMIEGKLQGSLKTYPYFNKVNSESFLEEVLVNDFKDSSLSNSERAIENNIQLRIEPGRSLLNQVGVTVAKVAHRKQDAKGQWLVGLEMNMSQMLSSSADFLLDPFVVYQEDVTSNDEAVSLYFTGAYCLERDILLKRSIKLPKLPEIGDLVMFVNTAGYMMHFFETEAHLFELSTNLIYKKLDVNKAPTTKDFINDDNL</sequence>
<organism evidence="5 6">
    <name type="scientific">Mesonia phycicola</name>
    <dbReference type="NCBI Taxonomy" id="579105"/>
    <lineage>
        <taxon>Bacteria</taxon>
        <taxon>Pseudomonadati</taxon>
        <taxon>Bacteroidota</taxon>
        <taxon>Flavobacteriia</taxon>
        <taxon>Flavobacteriales</taxon>
        <taxon>Flavobacteriaceae</taxon>
        <taxon>Mesonia</taxon>
    </lineage>
</organism>
<dbReference type="SUPFAM" id="SSF50621">
    <property type="entry name" value="Alanine racemase C-terminal domain-like"/>
    <property type="match status" value="1"/>
</dbReference>
<accession>A0A1M6BL38</accession>
<dbReference type="PANTHER" id="PTHR43727:SF2">
    <property type="entry name" value="GROUP IV DECARBOXYLASE"/>
    <property type="match status" value="1"/>
</dbReference>
<protein>
    <submittedName>
        <fullName evidence="5">Diaminopimelate decarboxylase</fullName>
    </submittedName>
</protein>
<gene>
    <name evidence="5" type="ORF">SAMN04488096_102108</name>
</gene>